<keyword evidence="2" id="KW-1185">Reference proteome</keyword>
<dbReference type="AlphaFoldDB" id="M2MTD4"/>
<dbReference type="RefSeq" id="XP_007678493.1">
    <property type="nucleotide sequence ID" value="XM_007680303.1"/>
</dbReference>
<evidence type="ECO:0000313" key="1">
    <source>
        <dbReference type="EMBL" id="EMC94793.1"/>
    </source>
</evidence>
<dbReference type="Proteomes" id="UP000011761">
    <property type="component" value="Unassembled WGS sequence"/>
</dbReference>
<dbReference type="GeneID" id="19115507"/>
<evidence type="ECO:0000313" key="2">
    <source>
        <dbReference type="Proteomes" id="UP000011761"/>
    </source>
</evidence>
<name>M2MTD4_BAUPA</name>
<reference evidence="1 2" key="1">
    <citation type="journal article" date="2012" name="PLoS Pathog.">
        <title>Diverse lifestyles and strategies of plant pathogenesis encoded in the genomes of eighteen Dothideomycetes fungi.</title>
        <authorList>
            <person name="Ohm R.A."/>
            <person name="Feau N."/>
            <person name="Henrissat B."/>
            <person name="Schoch C.L."/>
            <person name="Horwitz B.A."/>
            <person name="Barry K.W."/>
            <person name="Condon B.J."/>
            <person name="Copeland A.C."/>
            <person name="Dhillon B."/>
            <person name="Glaser F."/>
            <person name="Hesse C.N."/>
            <person name="Kosti I."/>
            <person name="LaButti K."/>
            <person name="Lindquist E.A."/>
            <person name="Lucas S."/>
            <person name="Salamov A.A."/>
            <person name="Bradshaw R.E."/>
            <person name="Ciuffetti L."/>
            <person name="Hamelin R.C."/>
            <person name="Kema G.H.J."/>
            <person name="Lawrence C."/>
            <person name="Scott J.A."/>
            <person name="Spatafora J.W."/>
            <person name="Turgeon B.G."/>
            <person name="de Wit P.J.G.M."/>
            <person name="Zhong S."/>
            <person name="Goodwin S.B."/>
            <person name="Grigoriev I.V."/>
        </authorList>
    </citation>
    <scope>NUCLEOTIDE SEQUENCE [LARGE SCALE GENOMIC DNA]</scope>
    <source>
        <strain evidence="1 2">UAMH 10762</strain>
    </source>
</reference>
<dbReference type="HOGENOM" id="CLU_2426674_0_0_1"/>
<sequence>MPTSHCLLESPIVAITLHNFVLVKEVRKRLFLCSEMMFLSPDFAQSCYNVTSTTSDATKEQNRSLWKHQKCGRTRSRTGNLLQLRYIQESR</sequence>
<protein>
    <submittedName>
        <fullName evidence="1">Uncharacterized protein</fullName>
    </submittedName>
</protein>
<dbReference type="KEGG" id="bcom:BAUCODRAFT_561553"/>
<accession>M2MTD4</accession>
<organism evidence="1 2">
    <name type="scientific">Baudoinia panamericana (strain UAMH 10762)</name>
    <name type="common">Angels' share fungus</name>
    <name type="synonym">Baudoinia compniacensis (strain UAMH 10762)</name>
    <dbReference type="NCBI Taxonomy" id="717646"/>
    <lineage>
        <taxon>Eukaryota</taxon>
        <taxon>Fungi</taxon>
        <taxon>Dikarya</taxon>
        <taxon>Ascomycota</taxon>
        <taxon>Pezizomycotina</taxon>
        <taxon>Dothideomycetes</taxon>
        <taxon>Dothideomycetidae</taxon>
        <taxon>Mycosphaerellales</taxon>
        <taxon>Teratosphaeriaceae</taxon>
        <taxon>Baudoinia</taxon>
    </lineage>
</organism>
<proteinExistence type="predicted"/>
<gene>
    <name evidence="1" type="ORF">BAUCODRAFT_561553</name>
</gene>
<dbReference type="EMBL" id="KB445558">
    <property type="protein sequence ID" value="EMC94793.1"/>
    <property type="molecule type" value="Genomic_DNA"/>
</dbReference>